<evidence type="ECO:0000259" key="2">
    <source>
        <dbReference type="Pfam" id="PF24747"/>
    </source>
</evidence>
<feature type="domain" description="GIR1-like zinc ribbon" evidence="2">
    <location>
        <begin position="187"/>
        <end position="215"/>
    </location>
</feature>
<name>A0AAV9C320_ACOCL</name>
<comment type="caution">
    <text evidence="3">The sequence shown here is derived from an EMBL/GenBank/DDBJ whole genome shotgun (WGS) entry which is preliminary data.</text>
</comment>
<organism evidence="3 4">
    <name type="scientific">Acorus calamus</name>
    <name type="common">Sweet flag</name>
    <dbReference type="NCBI Taxonomy" id="4465"/>
    <lineage>
        <taxon>Eukaryota</taxon>
        <taxon>Viridiplantae</taxon>
        <taxon>Streptophyta</taxon>
        <taxon>Embryophyta</taxon>
        <taxon>Tracheophyta</taxon>
        <taxon>Spermatophyta</taxon>
        <taxon>Magnoliopsida</taxon>
        <taxon>Liliopsida</taxon>
        <taxon>Acoraceae</taxon>
        <taxon>Acorus</taxon>
    </lineage>
</organism>
<proteinExistence type="predicted"/>
<dbReference type="Pfam" id="PF24747">
    <property type="entry name" value="Zn-ribbon_GIR1"/>
    <property type="match status" value="1"/>
</dbReference>
<feature type="region of interest" description="Disordered" evidence="1">
    <location>
        <begin position="136"/>
        <end position="185"/>
    </location>
</feature>
<evidence type="ECO:0000256" key="1">
    <source>
        <dbReference type="SAM" id="MobiDB-lite"/>
    </source>
</evidence>
<reference evidence="3" key="1">
    <citation type="journal article" date="2023" name="Nat. Commun.">
        <title>Diploid and tetraploid genomes of Acorus and the evolution of monocots.</title>
        <authorList>
            <person name="Ma L."/>
            <person name="Liu K.W."/>
            <person name="Li Z."/>
            <person name="Hsiao Y.Y."/>
            <person name="Qi Y."/>
            <person name="Fu T."/>
            <person name="Tang G.D."/>
            <person name="Zhang D."/>
            <person name="Sun W.H."/>
            <person name="Liu D.K."/>
            <person name="Li Y."/>
            <person name="Chen G.Z."/>
            <person name="Liu X.D."/>
            <person name="Liao X.Y."/>
            <person name="Jiang Y.T."/>
            <person name="Yu X."/>
            <person name="Hao Y."/>
            <person name="Huang J."/>
            <person name="Zhao X.W."/>
            <person name="Ke S."/>
            <person name="Chen Y.Y."/>
            <person name="Wu W.L."/>
            <person name="Hsu J.L."/>
            <person name="Lin Y.F."/>
            <person name="Huang M.D."/>
            <person name="Li C.Y."/>
            <person name="Huang L."/>
            <person name="Wang Z.W."/>
            <person name="Zhao X."/>
            <person name="Zhong W.Y."/>
            <person name="Peng D.H."/>
            <person name="Ahmad S."/>
            <person name="Lan S."/>
            <person name="Zhang J.S."/>
            <person name="Tsai W.C."/>
            <person name="Van de Peer Y."/>
            <person name="Liu Z.J."/>
        </authorList>
    </citation>
    <scope>NUCLEOTIDE SEQUENCE</scope>
    <source>
        <strain evidence="3">CP</strain>
    </source>
</reference>
<dbReference type="AlphaFoldDB" id="A0AAV9C320"/>
<accession>A0AAV9C320</accession>
<gene>
    <name evidence="3" type="ORF">QJS10_CPB21g01095</name>
</gene>
<dbReference type="EMBL" id="JAUJYO010000021">
    <property type="protein sequence ID" value="KAK1283082.1"/>
    <property type="molecule type" value="Genomic_DNA"/>
</dbReference>
<feature type="compositionally biased region" description="Low complexity" evidence="1">
    <location>
        <begin position="147"/>
        <end position="170"/>
    </location>
</feature>
<keyword evidence="4" id="KW-1185">Reference proteome</keyword>
<protein>
    <recommendedName>
        <fullName evidence="2">GIR1-like zinc ribbon domain-containing protein</fullName>
    </recommendedName>
</protein>
<dbReference type="PANTHER" id="PTHR33177:SF24">
    <property type="entry name" value="FILAMENTOUS HEMAGGLUTININ TRANSPORTER"/>
    <property type="match status" value="1"/>
</dbReference>
<evidence type="ECO:0000313" key="4">
    <source>
        <dbReference type="Proteomes" id="UP001180020"/>
    </source>
</evidence>
<dbReference type="PANTHER" id="PTHR33177">
    <property type="entry name" value="PUTATIVE-RELATED"/>
    <property type="match status" value="1"/>
</dbReference>
<evidence type="ECO:0000313" key="3">
    <source>
        <dbReference type="EMBL" id="KAK1283082.1"/>
    </source>
</evidence>
<sequence length="235" mass="25265">MAADVTALFRILNGYSSRDDGGGAVDAAEAPKRFLVTRDLLGECARRPHKELDLDIRVPIGWEKRLDLQSGKVYIQKSSAPSIPDLTRPSLHDLNFPPKPTAQILPSTSLDLRLSPSASSDYQSVHTLEKVKSALERAHKKRPSPLTSTATATTSSSISSSTTTTTTTSSEPLMRGEEDRSGPSDQMFAAGCPGCLMYVLISSRNPKCPRCASVVPSPATAKAVKKPRLDLNMTA</sequence>
<reference evidence="3" key="2">
    <citation type="submission" date="2023-06" db="EMBL/GenBank/DDBJ databases">
        <authorList>
            <person name="Ma L."/>
            <person name="Liu K.-W."/>
            <person name="Li Z."/>
            <person name="Hsiao Y.-Y."/>
            <person name="Qi Y."/>
            <person name="Fu T."/>
            <person name="Tang G."/>
            <person name="Zhang D."/>
            <person name="Sun W.-H."/>
            <person name="Liu D.-K."/>
            <person name="Li Y."/>
            <person name="Chen G.-Z."/>
            <person name="Liu X.-D."/>
            <person name="Liao X.-Y."/>
            <person name="Jiang Y.-T."/>
            <person name="Yu X."/>
            <person name="Hao Y."/>
            <person name="Huang J."/>
            <person name="Zhao X.-W."/>
            <person name="Ke S."/>
            <person name="Chen Y.-Y."/>
            <person name="Wu W.-L."/>
            <person name="Hsu J.-L."/>
            <person name="Lin Y.-F."/>
            <person name="Huang M.-D."/>
            <person name="Li C.-Y."/>
            <person name="Huang L."/>
            <person name="Wang Z.-W."/>
            <person name="Zhao X."/>
            <person name="Zhong W.-Y."/>
            <person name="Peng D.-H."/>
            <person name="Ahmad S."/>
            <person name="Lan S."/>
            <person name="Zhang J.-S."/>
            <person name="Tsai W.-C."/>
            <person name="Van De Peer Y."/>
            <person name="Liu Z.-J."/>
        </authorList>
    </citation>
    <scope>NUCLEOTIDE SEQUENCE</scope>
    <source>
        <strain evidence="3">CP</strain>
        <tissue evidence="3">Leaves</tissue>
    </source>
</reference>
<dbReference type="InterPro" id="IPR056440">
    <property type="entry name" value="Zn-ribbon_GIR1"/>
</dbReference>
<dbReference type="Proteomes" id="UP001180020">
    <property type="component" value="Unassembled WGS sequence"/>
</dbReference>
<dbReference type="InterPro" id="IPR055281">
    <property type="entry name" value="GIR1-2/SIED1"/>
</dbReference>